<comment type="caution">
    <text evidence="1">The sequence shown here is derived from an EMBL/GenBank/DDBJ whole genome shotgun (WGS) entry which is preliminary data.</text>
</comment>
<protein>
    <submittedName>
        <fullName evidence="1">Uncharacterized protein</fullName>
    </submittedName>
</protein>
<evidence type="ECO:0000313" key="2">
    <source>
        <dbReference type="Proteomes" id="UP001054945"/>
    </source>
</evidence>
<dbReference type="EMBL" id="BPLR01000817">
    <property type="protein sequence ID" value="GIY97675.1"/>
    <property type="molecule type" value="Genomic_DNA"/>
</dbReference>
<dbReference type="AlphaFoldDB" id="A0AAV4XRA2"/>
<organism evidence="1 2">
    <name type="scientific">Caerostris extrusa</name>
    <name type="common">Bark spider</name>
    <name type="synonym">Caerostris bankana</name>
    <dbReference type="NCBI Taxonomy" id="172846"/>
    <lineage>
        <taxon>Eukaryota</taxon>
        <taxon>Metazoa</taxon>
        <taxon>Ecdysozoa</taxon>
        <taxon>Arthropoda</taxon>
        <taxon>Chelicerata</taxon>
        <taxon>Arachnida</taxon>
        <taxon>Araneae</taxon>
        <taxon>Araneomorphae</taxon>
        <taxon>Entelegynae</taxon>
        <taxon>Araneoidea</taxon>
        <taxon>Araneidae</taxon>
        <taxon>Caerostris</taxon>
    </lineage>
</organism>
<reference evidence="1 2" key="1">
    <citation type="submission" date="2021-06" db="EMBL/GenBank/DDBJ databases">
        <title>Caerostris extrusa draft genome.</title>
        <authorList>
            <person name="Kono N."/>
            <person name="Arakawa K."/>
        </authorList>
    </citation>
    <scope>NUCLEOTIDE SEQUENCE [LARGE SCALE GENOMIC DNA]</scope>
</reference>
<sequence>MEVSSRDETTCPNEWGWYLTNRTFNAFSSRPFTLSIQLRDSYVKVIREYISLSKFKAKSHLNHNYPTKARNVRPSPFAVAKCYYKVMYSTL</sequence>
<keyword evidence="2" id="KW-1185">Reference proteome</keyword>
<name>A0AAV4XRA2_CAEEX</name>
<gene>
    <name evidence="1" type="ORF">CEXT_265471</name>
</gene>
<proteinExistence type="predicted"/>
<accession>A0AAV4XRA2</accession>
<dbReference type="Proteomes" id="UP001054945">
    <property type="component" value="Unassembled WGS sequence"/>
</dbReference>
<evidence type="ECO:0000313" key="1">
    <source>
        <dbReference type="EMBL" id="GIY97675.1"/>
    </source>
</evidence>